<dbReference type="RefSeq" id="XP_004027149.1">
    <property type="nucleotide sequence ID" value="XM_004027100.1"/>
</dbReference>
<dbReference type="GO" id="GO:0006366">
    <property type="term" value="P:transcription by RNA polymerase II"/>
    <property type="evidence" value="ECO:0007669"/>
    <property type="project" value="TreeGrafter"/>
</dbReference>
<accession>G0R407</accession>
<name>G0R407_ICHMU</name>
<dbReference type="Pfam" id="PF06244">
    <property type="entry name" value="Ccdc124"/>
    <property type="match status" value="1"/>
</dbReference>
<protein>
    <recommendedName>
        <fullName evidence="3">Coiled-coil domain-containing protein</fullName>
    </recommendedName>
</protein>
<evidence type="ECO:0000259" key="3">
    <source>
        <dbReference type="Pfam" id="PF06244"/>
    </source>
</evidence>
<dbReference type="AlphaFoldDB" id="G0R407"/>
<keyword evidence="5" id="KW-1185">Reference proteome</keyword>
<organism evidence="4 5">
    <name type="scientific">Ichthyophthirius multifiliis</name>
    <name type="common">White spot disease agent</name>
    <name type="synonym">Ich</name>
    <dbReference type="NCBI Taxonomy" id="5932"/>
    <lineage>
        <taxon>Eukaryota</taxon>
        <taxon>Sar</taxon>
        <taxon>Alveolata</taxon>
        <taxon>Ciliophora</taxon>
        <taxon>Intramacronucleata</taxon>
        <taxon>Oligohymenophorea</taxon>
        <taxon>Hymenostomatida</taxon>
        <taxon>Ophryoglenina</taxon>
        <taxon>Ichthyophthirius</taxon>
    </lineage>
</organism>
<evidence type="ECO:0000256" key="2">
    <source>
        <dbReference type="ARBA" id="ARBA00023054"/>
    </source>
</evidence>
<comment type="similarity">
    <text evidence="1">Belongs to the CCDC124 family.</text>
</comment>
<dbReference type="GO" id="GO:0005634">
    <property type="term" value="C:nucleus"/>
    <property type="evidence" value="ECO:0007669"/>
    <property type="project" value="TreeGrafter"/>
</dbReference>
<dbReference type="GeneID" id="14903878"/>
<reference evidence="4 5" key="1">
    <citation type="submission" date="2011-07" db="EMBL/GenBank/DDBJ databases">
        <authorList>
            <person name="Coyne R."/>
            <person name="Brami D."/>
            <person name="Johnson J."/>
            <person name="Hostetler J."/>
            <person name="Hannick L."/>
            <person name="Clark T."/>
            <person name="Cassidy-Hanley D."/>
            <person name="Inman J."/>
        </authorList>
    </citation>
    <scope>NUCLEOTIDE SEQUENCE [LARGE SCALE GENOMIC DNA]</scope>
    <source>
        <strain evidence="4 5">G5</strain>
    </source>
</reference>
<dbReference type="eggNOG" id="KOG3223">
    <property type="taxonomic scope" value="Eukaryota"/>
</dbReference>
<dbReference type="InParanoid" id="G0R407"/>
<dbReference type="PANTHER" id="PTHR21680:SF0">
    <property type="entry name" value="COILED-COIL DOMAIN-CONTAINING PROTEIN 124"/>
    <property type="match status" value="1"/>
</dbReference>
<dbReference type="InterPro" id="IPR010422">
    <property type="entry name" value="Ccdc124/Oxs1"/>
</dbReference>
<proteinExistence type="inferred from homology"/>
<keyword evidence="2" id="KW-0175">Coiled coil</keyword>
<dbReference type="InterPro" id="IPR054414">
    <property type="entry name" value="Ccdc124/Oxs1_C"/>
</dbReference>
<evidence type="ECO:0000313" key="5">
    <source>
        <dbReference type="Proteomes" id="UP000008983"/>
    </source>
</evidence>
<dbReference type="STRING" id="857967.G0R407"/>
<feature type="domain" description="Coiled-coil" evidence="3">
    <location>
        <begin position="5"/>
        <end position="78"/>
    </location>
</feature>
<dbReference type="Proteomes" id="UP000008983">
    <property type="component" value="Unassembled WGS sequence"/>
</dbReference>
<dbReference type="EMBL" id="GL984319">
    <property type="protein sequence ID" value="EGR27804.1"/>
    <property type="molecule type" value="Genomic_DNA"/>
</dbReference>
<gene>
    <name evidence="4" type="ORF">IMG5_188740</name>
</gene>
<dbReference type="PANTHER" id="PTHR21680">
    <property type="entry name" value="COILED-COIL DOMAIN-CONTAINING PROTEIN 124"/>
    <property type="match status" value="1"/>
</dbReference>
<dbReference type="OrthoDB" id="76412at2759"/>
<dbReference type="GO" id="GO:0003713">
    <property type="term" value="F:transcription coactivator activity"/>
    <property type="evidence" value="ECO:0007669"/>
    <property type="project" value="TreeGrafter"/>
</dbReference>
<sequence length="86" mass="10132">MQNYHKVIDATGLDDAIDALDSNQGVKHPEKKVKAAYESFLERRLPELKAEYPSFKRSKHIEMLKKEWEKSPLNPFNQKIIDYNQK</sequence>
<evidence type="ECO:0000256" key="1">
    <source>
        <dbReference type="ARBA" id="ARBA00008296"/>
    </source>
</evidence>
<evidence type="ECO:0000313" key="4">
    <source>
        <dbReference type="EMBL" id="EGR27804.1"/>
    </source>
</evidence>
<dbReference type="OMA" id="ERETPNV"/>